<evidence type="ECO:0000259" key="2">
    <source>
        <dbReference type="PROSITE" id="PS50835"/>
    </source>
</evidence>
<reference evidence="3 4" key="2">
    <citation type="submission" date="2018-11" db="EMBL/GenBank/DDBJ databases">
        <authorList>
            <consortium name="Pathogen Informatics"/>
        </authorList>
    </citation>
    <scope>NUCLEOTIDE SEQUENCE [LARGE SCALE GENOMIC DNA]</scope>
    <source>
        <strain evidence="3 4">Egypt</strain>
    </source>
</reference>
<dbReference type="SMART" id="SM00409">
    <property type="entry name" value="IG"/>
    <property type="match status" value="2"/>
</dbReference>
<feature type="region of interest" description="Disordered" evidence="1">
    <location>
        <begin position="611"/>
        <end position="800"/>
    </location>
</feature>
<accession>A0A183B9R5</accession>
<evidence type="ECO:0000256" key="1">
    <source>
        <dbReference type="SAM" id="MobiDB-lite"/>
    </source>
</evidence>
<feature type="compositionally biased region" description="Basic and acidic residues" evidence="1">
    <location>
        <begin position="638"/>
        <end position="671"/>
    </location>
</feature>
<dbReference type="PROSITE" id="PS50835">
    <property type="entry name" value="IG_LIKE"/>
    <property type="match status" value="2"/>
</dbReference>
<evidence type="ECO:0000313" key="4">
    <source>
        <dbReference type="Proteomes" id="UP000272942"/>
    </source>
</evidence>
<gene>
    <name evidence="3" type="ORF">ECPE_LOCUS15950</name>
</gene>
<feature type="compositionally biased region" description="Basic and acidic residues" evidence="1">
    <location>
        <begin position="229"/>
        <end position="238"/>
    </location>
</feature>
<evidence type="ECO:0000313" key="5">
    <source>
        <dbReference type="WBParaSite" id="ECPE_0001599001-mRNA-1"/>
    </source>
</evidence>
<dbReference type="SUPFAM" id="SSF48726">
    <property type="entry name" value="Immunoglobulin"/>
    <property type="match status" value="2"/>
</dbReference>
<sequence>MRFCASAGERADPVEITECIVPPPPRLAIKTRSNYTILYYMLYCIEENEFLVVDYESYTTLDSVTTPFSEDRQSLLDEQFALDDARRQSETSIPPVVHPRPPLPVAPETVPTSVPRQSPPPENVVSKTVTVRSGEQIQFNASFTISGPVAYEVEWLMNGAPIPRHLDADMILSDSDTRLLIAHAEPSIHTGTFACRCRLFEGTETAVYFYVNVLPKETTDEFEEEEDSEDRKSKEGKLELSHVADSSAMLQEAPIALIVDHSEAAPPVVQEQDLPELGAEKSKASFLSASPLTADVAIGQVLELRVKVDRQKAKDIVLSAQTSDKQIDWEHALPEWRRDNQPLKASAKCRMFEEGDTAVLQMVTSECAPNTQSTYSFALHLSDQQEPYQIQIPVHIHPPTEDELNAGFIPVDNLLSMPKSGMRKAVSISEMLDIQLIQGQKFRLIAQLENKPLSDEPSIWWTLNGTPIASRGRVDGDRLDQSEFRCFLNRSNLTVKLTKPAVNQADAGLYTCWLDDSHGGTGPAKKVIEYSVTVLVADEDGYFDTDDIFVESDDENVIVMKKPGSNEIDQESAQTKEMLTAKEESDKTEEETFELVDDQLEFGKADRLNTEKGLTVEESETHQTEAEISVPVEQQLPYEEKEITKEADKDKGGKPEVEQGKPVHEKEKEWMPDDEDTESHETNAMAINDQGDKEEDGAVRVASETTMMKENYKQEKEETITDEEQNRKKIEEKKERKRLEEEKRKKEEEEKEKKRLEEERRKKDEEEKEKKRLEEEKKKEEAEKEKQRLEEEKRKKDEEE</sequence>
<dbReference type="InterPro" id="IPR013783">
    <property type="entry name" value="Ig-like_fold"/>
</dbReference>
<name>A0A183B9R5_9TREM</name>
<feature type="compositionally biased region" description="Pro residues" evidence="1">
    <location>
        <begin position="96"/>
        <end position="105"/>
    </location>
</feature>
<dbReference type="InterPro" id="IPR007110">
    <property type="entry name" value="Ig-like_dom"/>
</dbReference>
<feature type="compositionally biased region" description="Basic and acidic residues" evidence="1">
    <location>
        <begin position="710"/>
        <end position="800"/>
    </location>
</feature>
<feature type="domain" description="Ig-like" evidence="2">
    <location>
        <begin position="418"/>
        <end position="528"/>
    </location>
</feature>
<dbReference type="CDD" id="cd00096">
    <property type="entry name" value="Ig"/>
    <property type="match status" value="1"/>
</dbReference>
<evidence type="ECO:0000313" key="3">
    <source>
        <dbReference type="EMBL" id="VDP93222.1"/>
    </source>
</evidence>
<proteinExistence type="predicted"/>
<dbReference type="AlphaFoldDB" id="A0A183B9R5"/>
<feature type="region of interest" description="Disordered" evidence="1">
    <location>
        <begin position="219"/>
        <end position="238"/>
    </location>
</feature>
<dbReference type="EMBL" id="UZAN01062415">
    <property type="protein sequence ID" value="VDP93222.1"/>
    <property type="molecule type" value="Genomic_DNA"/>
</dbReference>
<keyword evidence="4" id="KW-1185">Reference proteome</keyword>
<protein>
    <submittedName>
        <fullName evidence="5">Ig-like domain-containing protein</fullName>
    </submittedName>
</protein>
<dbReference type="OrthoDB" id="6288484at2759"/>
<feature type="region of interest" description="Disordered" evidence="1">
    <location>
        <begin position="87"/>
        <end position="123"/>
    </location>
</feature>
<organism evidence="5">
    <name type="scientific">Echinostoma caproni</name>
    <dbReference type="NCBI Taxonomy" id="27848"/>
    <lineage>
        <taxon>Eukaryota</taxon>
        <taxon>Metazoa</taxon>
        <taxon>Spiralia</taxon>
        <taxon>Lophotrochozoa</taxon>
        <taxon>Platyhelminthes</taxon>
        <taxon>Trematoda</taxon>
        <taxon>Digenea</taxon>
        <taxon>Plagiorchiida</taxon>
        <taxon>Echinostomata</taxon>
        <taxon>Echinostomatoidea</taxon>
        <taxon>Echinostomatidae</taxon>
        <taxon>Echinostoma</taxon>
    </lineage>
</organism>
<dbReference type="InterPro" id="IPR003599">
    <property type="entry name" value="Ig_sub"/>
</dbReference>
<dbReference type="WBParaSite" id="ECPE_0001599001-mRNA-1">
    <property type="protein sequence ID" value="ECPE_0001599001-mRNA-1"/>
    <property type="gene ID" value="ECPE_0001599001"/>
</dbReference>
<dbReference type="Gene3D" id="2.60.40.10">
    <property type="entry name" value="Immunoglobulins"/>
    <property type="match status" value="2"/>
</dbReference>
<feature type="domain" description="Ig-like" evidence="2">
    <location>
        <begin position="120"/>
        <end position="196"/>
    </location>
</feature>
<dbReference type="InterPro" id="IPR036179">
    <property type="entry name" value="Ig-like_dom_sf"/>
</dbReference>
<dbReference type="Proteomes" id="UP000272942">
    <property type="component" value="Unassembled WGS sequence"/>
</dbReference>
<reference evidence="5" key="1">
    <citation type="submission" date="2016-06" db="UniProtKB">
        <authorList>
            <consortium name="WormBaseParasite"/>
        </authorList>
    </citation>
    <scope>IDENTIFICATION</scope>
</reference>